<dbReference type="InterPro" id="IPR036397">
    <property type="entry name" value="RNaseH_sf"/>
</dbReference>
<reference evidence="1 2" key="1">
    <citation type="journal article" date="2019" name="Sci. Rep.">
        <title>Orb-weaving spider Araneus ventricosus genome elucidates the spidroin gene catalogue.</title>
        <authorList>
            <person name="Kono N."/>
            <person name="Nakamura H."/>
            <person name="Ohtoshi R."/>
            <person name="Moran D.A.P."/>
            <person name="Shinohara A."/>
            <person name="Yoshida Y."/>
            <person name="Fujiwara M."/>
            <person name="Mori M."/>
            <person name="Tomita M."/>
            <person name="Arakawa K."/>
        </authorList>
    </citation>
    <scope>NUCLEOTIDE SEQUENCE [LARGE SCALE GENOMIC DNA]</scope>
</reference>
<protein>
    <recommendedName>
        <fullName evidence="3">Histone-lysine N-methyltransferase SETMAR</fullName>
    </recommendedName>
</protein>
<dbReference type="PANTHER" id="PTHR46060:SF3">
    <property type="entry name" value="PROTEIN GVQW3"/>
    <property type="match status" value="1"/>
</dbReference>
<accession>A0A4Y2WW13</accession>
<gene>
    <name evidence="1" type="ORF">AVEN_97804_1</name>
</gene>
<sequence length="127" mass="14631">MHSGCPSRGKLSNRIVLLRDNARPHVAKKTLELLEKFRWEVLQHPPCSPYIPPCHYHILGPLKKSLKAQSLLSHDTCDKEVQDTVKNWIRQQPRSFNTAVIHSLPKRWDPCINSMAIIYSCTVSHEL</sequence>
<proteinExistence type="predicted"/>
<evidence type="ECO:0008006" key="3">
    <source>
        <dbReference type="Google" id="ProtNLM"/>
    </source>
</evidence>
<evidence type="ECO:0000313" key="1">
    <source>
        <dbReference type="EMBL" id="GBO41429.1"/>
    </source>
</evidence>
<evidence type="ECO:0000313" key="2">
    <source>
        <dbReference type="Proteomes" id="UP000499080"/>
    </source>
</evidence>
<comment type="caution">
    <text evidence="1">The sequence shown here is derived from an EMBL/GenBank/DDBJ whole genome shotgun (WGS) entry which is preliminary data.</text>
</comment>
<organism evidence="1 2">
    <name type="scientific">Araneus ventricosus</name>
    <name type="common">Orbweaver spider</name>
    <name type="synonym">Epeira ventricosa</name>
    <dbReference type="NCBI Taxonomy" id="182803"/>
    <lineage>
        <taxon>Eukaryota</taxon>
        <taxon>Metazoa</taxon>
        <taxon>Ecdysozoa</taxon>
        <taxon>Arthropoda</taxon>
        <taxon>Chelicerata</taxon>
        <taxon>Arachnida</taxon>
        <taxon>Araneae</taxon>
        <taxon>Araneomorphae</taxon>
        <taxon>Entelegynae</taxon>
        <taxon>Araneoidea</taxon>
        <taxon>Araneidae</taxon>
        <taxon>Araneus</taxon>
    </lineage>
</organism>
<dbReference type="Proteomes" id="UP000499080">
    <property type="component" value="Unassembled WGS sequence"/>
</dbReference>
<name>A0A4Y2WW13_ARAVE</name>
<dbReference type="GO" id="GO:0003676">
    <property type="term" value="F:nucleic acid binding"/>
    <property type="evidence" value="ECO:0007669"/>
    <property type="project" value="InterPro"/>
</dbReference>
<dbReference type="PANTHER" id="PTHR46060">
    <property type="entry name" value="MARINER MOS1 TRANSPOSASE-LIKE PROTEIN"/>
    <property type="match status" value="1"/>
</dbReference>
<dbReference type="AlphaFoldDB" id="A0A4Y2WW13"/>
<dbReference type="Gene3D" id="3.30.420.10">
    <property type="entry name" value="Ribonuclease H-like superfamily/Ribonuclease H"/>
    <property type="match status" value="1"/>
</dbReference>
<keyword evidence="2" id="KW-1185">Reference proteome</keyword>
<dbReference type="EMBL" id="BGPR01067100">
    <property type="protein sequence ID" value="GBO41429.1"/>
    <property type="molecule type" value="Genomic_DNA"/>
</dbReference>
<dbReference type="InterPro" id="IPR052709">
    <property type="entry name" value="Transposase-MT_Hybrid"/>
</dbReference>